<dbReference type="STRING" id="2200.GCA_001571405_01593"/>
<dbReference type="InterPro" id="IPR012827">
    <property type="entry name" value="Hemerythrin_metal-bd"/>
</dbReference>
<dbReference type="NCBIfam" id="NF002007">
    <property type="entry name" value="PRK00808.1"/>
    <property type="match status" value="1"/>
</dbReference>
<dbReference type="PANTHER" id="PTHR37164">
    <property type="entry name" value="BACTERIOHEMERYTHRIN"/>
    <property type="match status" value="1"/>
</dbReference>
<evidence type="ECO:0000256" key="3">
    <source>
        <dbReference type="ARBA" id="ARBA00023004"/>
    </source>
</evidence>
<dbReference type="Proteomes" id="UP000326500">
    <property type="component" value="Unassembled WGS sequence"/>
</dbReference>
<dbReference type="Gene3D" id="1.20.120.50">
    <property type="entry name" value="Hemerythrin-like"/>
    <property type="match status" value="1"/>
</dbReference>
<dbReference type="PROSITE" id="PS00550">
    <property type="entry name" value="HEMERYTHRINS"/>
    <property type="match status" value="1"/>
</dbReference>
<dbReference type="InterPro" id="IPR035938">
    <property type="entry name" value="Hemerythrin-like_sf"/>
</dbReference>
<dbReference type="GO" id="GO:0046872">
    <property type="term" value="F:metal ion binding"/>
    <property type="evidence" value="ECO:0007669"/>
    <property type="project" value="UniProtKB-KW"/>
</dbReference>
<gene>
    <name evidence="5" type="ORF">SAMN04488571_10523</name>
</gene>
<feature type="domain" description="Hemerythrin-like" evidence="4">
    <location>
        <begin position="43"/>
        <end position="155"/>
    </location>
</feature>
<dbReference type="PANTHER" id="PTHR37164:SF1">
    <property type="entry name" value="BACTERIOHEMERYTHRIN"/>
    <property type="match status" value="1"/>
</dbReference>
<name>A0A1G8ZUN9_9EURY</name>
<evidence type="ECO:0000313" key="6">
    <source>
        <dbReference type="Proteomes" id="UP000326500"/>
    </source>
</evidence>
<dbReference type="Pfam" id="PF01814">
    <property type="entry name" value="Hemerythrin"/>
    <property type="match status" value="1"/>
</dbReference>
<reference evidence="5 6" key="1">
    <citation type="submission" date="2016-10" db="EMBL/GenBank/DDBJ databases">
        <authorList>
            <person name="Varghese N."/>
            <person name="Submissions S."/>
        </authorList>
    </citation>
    <scope>NUCLEOTIDE SEQUENCE [LARGE SCALE GENOMIC DNA]</scope>
    <source>
        <strain evidence="5 6">DSM 2373</strain>
    </source>
</reference>
<sequence length="165" mass="19219">MGAVPSFADLFHFCSEYSEQFIRKEILFLLMAFMKWTDDLSVGVREIDDQHQKLVSLINDLHDAMRDKRGKDVLGKVLTDLAAYTEYHFSTEEKYMQKFGYAEFDAHRSEHQAFVAKVGEFKKGFDEGKLGLSIQVMSFLRDWVANHIKGSDKRYTDFFREHGLS</sequence>
<proteinExistence type="inferred from homology"/>
<keyword evidence="6" id="KW-1185">Reference proteome</keyword>
<evidence type="ECO:0000256" key="1">
    <source>
        <dbReference type="ARBA" id="ARBA00010587"/>
    </source>
</evidence>
<evidence type="ECO:0000256" key="2">
    <source>
        <dbReference type="ARBA" id="ARBA00022723"/>
    </source>
</evidence>
<dbReference type="AlphaFoldDB" id="A0A1G8ZUN9"/>
<dbReference type="EMBL" id="FNFT01000005">
    <property type="protein sequence ID" value="SDK18768.1"/>
    <property type="molecule type" value="Genomic_DNA"/>
</dbReference>
<keyword evidence="3" id="KW-0408">Iron</keyword>
<dbReference type="InterPro" id="IPR050669">
    <property type="entry name" value="Hemerythrin"/>
</dbReference>
<organism evidence="5 6">
    <name type="scientific">Methanoculleus thermophilus</name>
    <dbReference type="NCBI Taxonomy" id="2200"/>
    <lineage>
        <taxon>Archaea</taxon>
        <taxon>Methanobacteriati</taxon>
        <taxon>Methanobacteriota</taxon>
        <taxon>Stenosarchaea group</taxon>
        <taxon>Methanomicrobia</taxon>
        <taxon>Methanomicrobiales</taxon>
        <taxon>Methanomicrobiaceae</taxon>
        <taxon>Methanoculleus</taxon>
    </lineage>
</organism>
<accession>A0A1G8ZUN9</accession>
<dbReference type="NCBIfam" id="TIGR02481">
    <property type="entry name" value="hemeryth_dom"/>
    <property type="match status" value="1"/>
</dbReference>
<dbReference type="InterPro" id="IPR012312">
    <property type="entry name" value="Hemerythrin-like"/>
</dbReference>
<dbReference type="NCBIfam" id="NF033749">
    <property type="entry name" value="bact_hemeryth"/>
    <property type="match status" value="1"/>
</dbReference>
<comment type="similarity">
    <text evidence="1">Belongs to the hemerythrin family.</text>
</comment>
<keyword evidence="2" id="KW-0479">Metal-binding</keyword>
<dbReference type="SUPFAM" id="SSF47188">
    <property type="entry name" value="Hemerythrin-like"/>
    <property type="match status" value="1"/>
</dbReference>
<dbReference type="CDD" id="cd12107">
    <property type="entry name" value="Hemerythrin"/>
    <property type="match status" value="1"/>
</dbReference>
<protein>
    <submittedName>
        <fullName evidence="5">Hemerythrin</fullName>
    </submittedName>
</protein>
<evidence type="ECO:0000313" key="5">
    <source>
        <dbReference type="EMBL" id="SDK18768.1"/>
    </source>
</evidence>
<evidence type="ECO:0000259" key="4">
    <source>
        <dbReference type="Pfam" id="PF01814"/>
    </source>
</evidence>
<dbReference type="InterPro" id="IPR016131">
    <property type="entry name" value="Haemerythrin_Fe_BS"/>
</dbReference>